<keyword evidence="9" id="KW-0812">Transmembrane</keyword>
<evidence type="ECO:0000256" key="7">
    <source>
        <dbReference type="ARBA" id="ARBA00023180"/>
    </source>
</evidence>
<feature type="transmembrane region" description="Helical" evidence="9">
    <location>
        <begin position="486"/>
        <end position="507"/>
    </location>
</feature>
<evidence type="ECO:0000256" key="3">
    <source>
        <dbReference type="ARBA" id="ARBA00010918"/>
    </source>
</evidence>
<evidence type="ECO:0000256" key="1">
    <source>
        <dbReference type="ARBA" id="ARBA00003273"/>
    </source>
</evidence>
<comment type="subcellular location">
    <subcellularLocation>
        <location evidence="2">Vacuole membrane</location>
        <topology evidence="2">Multi-pass membrane protein</topology>
    </subcellularLocation>
</comment>
<sequence length="775" mass="85688">MNNIALTNHAWKIIATLAVLVVLAIFTKHQLSSVPSIPDNIPASEFSGQRAYQQLVELLADETAHFVDSQANRLVEQRLIEHLKTLGFTPEIQDTEICSDWRRGVARCTRVRNVIVHIQGEVRGQGILLSAHYDSVPAGPGGSDAGAAVATLMEIARLLADKKQPRNSIVLLFNEGEEFGLFGAHAFMRKHPLAKQLKVALNIEARGSAGKSVMFETGEDSGWLVSEYAKGTTAPLSSSLFYEVYKYLPNDTDLTVFKEHGLQGLNFAHAELEAHYHTPLDNLANLNPGTVQLHGDNVWHVLNQIKDKDLTLVEQGNKVYTDVLGMTVFQWPESWTLWISFMLMGLLVWSNIRYYQLNLLINGNALGCLVMMILSVFIAAISAFVLQKIVQSFGASMAPWRAEPISMRLSIWLGVVSSTLMFCYLAAKNHATTSVLIASMYLWVLLAIVTSLVMPGISFLFILPAGLTLIALIAVSFLGNDKTRQAIIWVAALFAICNAVSFMPIVHTLEVMVSFYMSVAMGIMLGFSTIALVPLLLSELKVVKSIPRIAGVGIILSLSAATWTILQPPYSEKMPQPLNLVYLQNAAQPPVLLVGRSGQSLPPELASKYAAQSEREMLKPFAVSGRDYRATTVDEYPIAQIETAVLQSGVDSGNRVVKFSVNTEKHKLLDVKVHIHSDSKLISLQNSEQKIIYQDEPSIRNGYYEYHCRGESCHQFELIAEWPHQAEEKPLEVQVTASYTGLPSQLNEWVAARDGIAIQRQNGDLSMVSHRLVID</sequence>
<dbReference type="AlphaFoldDB" id="A0A545TBV8"/>
<reference evidence="11 12" key="1">
    <citation type="submission" date="2019-06" db="EMBL/GenBank/DDBJ databases">
        <title>Draft genome of Aliikangiella marina GYP-15.</title>
        <authorList>
            <person name="Wang G."/>
        </authorList>
    </citation>
    <scope>NUCLEOTIDE SEQUENCE [LARGE SCALE GENOMIC DNA]</scope>
    <source>
        <strain evidence="11 12">GYP-15</strain>
    </source>
</reference>
<organism evidence="11 12">
    <name type="scientific">Aliikangiella marina</name>
    <dbReference type="NCBI Taxonomy" id="1712262"/>
    <lineage>
        <taxon>Bacteria</taxon>
        <taxon>Pseudomonadati</taxon>
        <taxon>Pseudomonadota</taxon>
        <taxon>Gammaproteobacteria</taxon>
        <taxon>Oceanospirillales</taxon>
        <taxon>Pleioneaceae</taxon>
        <taxon>Aliikangiella</taxon>
    </lineage>
</organism>
<feature type="transmembrane region" description="Helical" evidence="9">
    <location>
        <begin position="513"/>
        <end position="537"/>
    </location>
</feature>
<evidence type="ECO:0000256" key="2">
    <source>
        <dbReference type="ARBA" id="ARBA00004128"/>
    </source>
</evidence>
<evidence type="ECO:0000256" key="6">
    <source>
        <dbReference type="ARBA" id="ARBA00022989"/>
    </source>
</evidence>
<evidence type="ECO:0000256" key="5">
    <source>
        <dbReference type="ARBA" id="ARBA00022554"/>
    </source>
</evidence>
<dbReference type="InterPro" id="IPR045175">
    <property type="entry name" value="M28_fam"/>
</dbReference>
<evidence type="ECO:0000313" key="12">
    <source>
        <dbReference type="Proteomes" id="UP000317839"/>
    </source>
</evidence>
<evidence type="ECO:0000313" key="11">
    <source>
        <dbReference type="EMBL" id="TQV74697.1"/>
    </source>
</evidence>
<dbReference type="RefSeq" id="WP_142941311.1">
    <property type="nucleotide sequence ID" value="NZ_VIKR01000002.1"/>
</dbReference>
<evidence type="ECO:0000256" key="8">
    <source>
        <dbReference type="ARBA" id="ARBA00031512"/>
    </source>
</evidence>
<comment type="similarity">
    <text evidence="3">Belongs to the peptidase M28 family.</text>
</comment>
<evidence type="ECO:0000256" key="4">
    <source>
        <dbReference type="ARBA" id="ARBA00017435"/>
    </source>
</evidence>
<feature type="transmembrane region" description="Helical" evidence="9">
    <location>
        <begin position="335"/>
        <end position="352"/>
    </location>
</feature>
<evidence type="ECO:0000259" key="10">
    <source>
        <dbReference type="Pfam" id="PF04389"/>
    </source>
</evidence>
<dbReference type="InterPro" id="IPR007484">
    <property type="entry name" value="Peptidase_M28"/>
</dbReference>
<dbReference type="Pfam" id="PF04389">
    <property type="entry name" value="Peptidase_M28"/>
    <property type="match status" value="1"/>
</dbReference>
<dbReference type="Gene3D" id="3.40.630.10">
    <property type="entry name" value="Zn peptidases"/>
    <property type="match status" value="1"/>
</dbReference>
<feature type="transmembrane region" description="Helical" evidence="9">
    <location>
        <begin position="364"/>
        <end position="385"/>
    </location>
</feature>
<dbReference type="PANTHER" id="PTHR12147">
    <property type="entry name" value="METALLOPEPTIDASE M28 FAMILY MEMBER"/>
    <property type="match status" value="1"/>
</dbReference>
<comment type="function">
    <text evidence="1">May be involved in vacuolar sorting and osmoregulation.</text>
</comment>
<evidence type="ECO:0000256" key="9">
    <source>
        <dbReference type="SAM" id="Phobius"/>
    </source>
</evidence>
<dbReference type="GO" id="GO:0008235">
    <property type="term" value="F:metalloexopeptidase activity"/>
    <property type="evidence" value="ECO:0007669"/>
    <property type="project" value="InterPro"/>
</dbReference>
<dbReference type="EMBL" id="VIKR01000002">
    <property type="protein sequence ID" value="TQV74697.1"/>
    <property type="molecule type" value="Genomic_DNA"/>
</dbReference>
<dbReference type="Proteomes" id="UP000317839">
    <property type="component" value="Unassembled WGS sequence"/>
</dbReference>
<feature type="transmembrane region" description="Helical" evidence="9">
    <location>
        <begin position="434"/>
        <end position="453"/>
    </location>
</feature>
<comment type="caution">
    <text evidence="11">The sequence shown here is derived from an EMBL/GenBank/DDBJ whole genome shotgun (WGS) entry which is preliminary data.</text>
</comment>
<keyword evidence="7" id="KW-0325">Glycoprotein</keyword>
<proteinExistence type="inferred from homology"/>
<keyword evidence="6 9" id="KW-1133">Transmembrane helix</keyword>
<feature type="transmembrane region" description="Helical" evidence="9">
    <location>
        <begin position="549"/>
        <end position="566"/>
    </location>
</feature>
<protein>
    <recommendedName>
        <fullName evidence="4">Vacuolar membrane protease</fullName>
    </recommendedName>
    <alternativeName>
        <fullName evidence="8">FXNA-related family protease 1</fullName>
    </alternativeName>
</protein>
<dbReference type="SUPFAM" id="SSF53187">
    <property type="entry name" value="Zn-dependent exopeptidases"/>
    <property type="match status" value="1"/>
</dbReference>
<dbReference type="GO" id="GO:0005774">
    <property type="term" value="C:vacuolar membrane"/>
    <property type="evidence" value="ECO:0007669"/>
    <property type="project" value="UniProtKB-SubCell"/>
</dbReference>
<keyword evidence="5" id="KW-0926">Vacuole</keyword>
<keyword evidence="12" id="KW-1185">Reference proteome</keyword>
<feature type="transmembrane region" description="Helical" evidence="9">
    <location>
        <begin position="459"/>
        <end position="479"/>
    </location>
</feature>
<dbReference type="PANTHER" id="PTHR12147:SF58">
    <property type="entry name" value="VACUOLAR MEMBRANE PROTEASE"/>
    <property type="match status" value="1"/>
</dbReference>
<gene>
    <name evidence="11" type="ORF">FLL45_06975</name>
</gene>
<feature type="domain" description="Peptidase M28" evidence="10">
    <location>
        <begin position="113"/>
        <end position="301"/>
    </location>
</feature>
<name>A0A545TBV8_9GAMM</name>
<accession>A0A545TBV8</accession>
<dbReference type="GO" id="GO:0006508">
    <property type="term" value="P:proteolysis"/>
    <property type="evidence" value="ECO:0007669"/>
    <property type="project" value="InterPro"/>
</dbReference>
<dbReference type="OrthoDB" id="9778250at2"/>
<keyword evidence="9" id="KW-0472">Membrane</keyword>
<feature type="transmembrane region" description="Helical" evidence="9">
    <location>
        <begin position="405"/>
        <end position="427"/>
    </location>
</feature>